<dbReference type="KEGG" id="rdi:CMV14_14430"/>
<dbReference type="Pfam" id="PF06055">
    <property type="entry name" value="ExoD"/>
    <property type="match status" value="1"/>
</dbReference>
<dbReference type="PANTHER" id="PTHR41795">
    <property type="entry name" value="EXOPOLYSACCHARIDE SYNTHESIS PROTEIN"/>
    <property type="match status" value="1"/>
</dbReference>
<reference evidence="2 3" key="1">
    <citation type="submission" date="2017-09" db="EMBL/GenBank/DDBJ databases">
        <title>The Catabolism of 3,6-Dichlorosalicylic acid is Initiated by the Cytochrome P450 Monooxygenase DsmABC in Rhizorhabdus dicambivorans Ndbn-20.</title>
        <authorList>
            <person name="Na L."/>
        </authorList>
    </citation>
    <scope>NUCLEOTIDE SEQUENCE [LARGE SCALE GENOMIC DNA]</scope>
    <source>
        <strain evidence="2 3">Ndbn-20m</strain>
    </source>
</reference>
<feature type="transmembrane region" description="Helical" evidence="1">
    <location>
        <begin position="163"/>
        <end position="180"/>
    </location>
</feature>
<dbReference type="RefSeq" id="WP_083216025.1">
    <property type="nucleotide sequence ID" value="NZ_CP023449.1"/>
</dbReference>
<evidence type="ECO:0000313" key="2">
    <source>
        <dbReference type="EMBL" id="PCE40585.1"/>
    </source>
</evidence>
<dbReference type="OrthoDB" id="8550083at2"/>
<evidence type="ECO:0000313" key="3">
    <source>
        <dbReference type="Proteomes" id="UP000218934"/>
    </source>
</evidence>
<gene>
    <name evidence="2" type="ORF">COO09_19195</name>
</gene>
<dbReference type="EMBL" id="NWUF01000025">
    <property type="protein sequence ID" value="PCE40585.1"/>
    <property type="molecule type" value="Genomic_DNA"/>
</dbReference>
<name>A0A2A4FP98_9SPHN</name>
<feature type="transmembrane region" description="Helical" evidence="1">
    <location>
        <begin position="187"/>
        <end position="209"/>
    </location>
</feature>
<feature type="transmembrane region" description="Helical" evidence="1">
    <location>
        <begin position="134"/>
        <end position="157"/>
    </location>
</feature>
<sequence length="223" mass="23000">MSTSPQIATTARDACAVSPSSDTLLTDTLEVLASGCAGDCISIDDVTSALGSKCFAGLLFLLAAPNIFPTPPFVDIALSIPLMILSAQLAFGVRRPWLPAWLLRREVATERFAAIAGRLSPVSRRVETVLKRRIAPLTGILGHRLIGLACLALAIMLALPIPFGNALPGAAIALFALGLLNRDGIAVLAGVAATLASGGVAAGLGYGAFRIGEWIAEALSFPI</sequence>
<dbReference type="Proteomes" id="UP000218934">
    <property type="component" value="Unassembled WGS sequence"/>
</dbReference>
<comment type="caution">
    <text evidence="2">The sequence shown here is derived from an EMBL/GenBank/DDBJ whole genome shotgun (WGS) entry which is preliminary data.</text>
</comment>
<keyword evidence="1" id="KW-0472">Membrane</keyword>
<protein>
    <recommendedName>
        <fullName evidence="4">Exopolysaccharide biosynthesis protein exod</fullName>
    </recommendedName>
</protein>
<evidence type="ECO:0000256" key="1">
    <source>
        <dbReference type="SAM" id="Phobius"/>
    </source>
</evidence>
<dbReference type="PANTHER" id="PTHR41795:SF1">
    <property type="entry name" value="EXOPOLYSACCHARIDE SYNTHESIS PROTEIN"/>
    <property type="match status" value="1"/>
</dbReference>
<organism evidence="2 3">
    <name type="scientific">Rhizorhabdus dicambivorans</name>
    <dbReference type="NCBI Taxonomy" id="1850238"/>
    <lineage>
        <taxon>Bacteria</taxon>
        <taxon>Pseudomonadati</taxon>
        <taxon>Pseudomonadota</taxon>
        <taxon>Alphaproteobacteria</taxon>
        <taxon>Sphingomonadales</taxon>
        <taxon>Sphingomonadaceae</taxon>
        <taxon>Rhizorhabdus</taxon>
    </lineage>
</organism>
<proteinExistence type="predicted"/>
<keyword evidence="3" id="KW-1185">Reference proteome</keyword>
<evidence type="ECO:0008006" key="4">
    <source>
        <dbReference type="Google" id="ProtNLM"/>
    </source>
</evidence>
<dbReference type="AlphaFoldDB" id="A0A2A4FP98"/>
<dbReference type="PIRSF" id="PIRSF033239">
    <property type="entry name" value="ExoD"/>
    <property type="match status" value="1"/>
</dbReference>
<keyword evidence="1" id="KW-0812">Transmembrane</keyword>
<accession>A0A2A4FP98</accession>
<dbReference type="InterPro" id="IPR010331">
    <property type="entry name" value="ExoD"/>
</dbReference>
<keyword evidence="1" id="KW-1133">Transmembrane helix</keyword>